<evidence type="ECO:0000313" key="3">
    <source>
        <dbReference type="EMBL" id="SHH40426.1"/>
    </source>
</evidence>
<dbReference type="GO" id="GO:0006412">
    <property type="term" value="P:translation"/>
    <property type="evidence" value="ECO:0007669"/>
    <property type="project" value="TreeGrafter"/>
</dbReference>
<feature type="region of interest" description="Disordered" evidence="1">
    <location>
        <begin position="82"/>
        <end position="110"/>
    </location>
</feature>
<dbReference type="EMBL" id="FQXH01000022">
    <property type="protein sequence ID" value="SHH40426.1"/>
    <property type="molecule type" value="Genomic_DNA"/>
</dbReference>
<sequence>MSSKFEINNIIEGTVTDIKPFGAFVALDEKTKGLVHISQISHNFIDDINEHISVGDKVKVKIINIDENSKKISLSIKATIPNNSNYKNTSKTKDAPKHKTQKKLKQTSSLEDKLKNWLKESDERQSVLNKRNKRR</sequence>
<dbReference type="NCBIfam" id="NF040579">
    <property type="entry name" value="S1_dom_CvfD"/>
    <property type="match status" value="1"/>
</dbReference>
<dbReference type="STRING" id="1123350.SAMN02744040_01853"/>
<dbReference type="AlphaFoldDB" id="A0A1M5SPJ8"/>
<dbReference type="FunFam" id="2.40.50.140:FF:000051">
    <property type="entry name" value="RNA-binding transcriptional accessory protein"/>
    <property type="match status" value="1"/>
</dbReference>
<dbReference type="PANTHER" id="PTHR10724:SF10">
    <property type="entry name" value="S1 RNA-BINDING DOMAIN-CONTAINING PROTEIN 1"/>
    <property type="match status" value="1"/>
</dbReference>
<name>A0A1M5SPJ8_9FIRM</name>
<dbReference type="InterPro" id="IPR012340">
    <property type="entry name" value="NA-bd_OB-fold"/>
</dbReference>
<evidence type="ECO:0000259" key="2">
    <source>
        <dbReference type="PROSITE" id="PS50126"/>
    </source>
</evidence>
<protein>
    <submittedName>
        <fullName evidence="3">General stress protein 13</fullName>
    </submittedName>
</protein>
<accession>A0A1M5SPJ8</accession>
<keyword evidence="4" id="KW-1185">Reference proteome</keyword>
<dbReference type="InterPro" id="IPR050437">
    <property type="entry name" value="Ribos_protein_bS1-like"/>
</dbReference>
<dbReference type="GO" id="GO:0003729">
    <property type="term" value="F:mRNA binding"/>
    <property type="evidence" value="ECO:0007669"/>
    <property type="project" value="TreeGrafter"/>
</dbReference>
<feature type="domain" description="S1 motif" evidence="2">
    <location>
        <begin position="8"/>
        <end position="77"/>
    </location>
</feature>
<dbReference type="OrthoDB" id="9810507at2"/>
<dbReference type="PROSITE" id="PS50126">
    <property type="entry name" value="S1"/>
    <property type="match status" value="1"/>
</dbReference>
<dbReference type="RefSeq" id="WP_072725781.1">
    <property type="nucleotide sequence ID" value="NZ_FQXH01000022.1"/>
</dbReference>
<dbReference type="Gene3D" id="2.40.50.140">
    <property type="entry name" value="Nucleic acid-binding proteins"/>
    <property type="match status" value="1"/>
</dbReference>
<dbReference type="PANTHER" id="PTHR10724">
    <property type="entry name" value="30S RIBOSOMAL PROTEIN S1"/>
    <property type="match status" value="1"/>
</dbReference>
<organism evidence="3 4">
    <name type="scientific">Tepidibacter thalassicus DSM 15285</name>
    <dbReference type="NCBI Taxonomy" id="1123350"/>
    <lineage>
        <taxon>Bacteria</taxon>
        <taxon>Bacillati</taxon>
        <taxon>Bacillota</taxon>
        <taxon>Clostridia</taxon>
        <taxon>Peptostreptococcales</taxon>
        <taxon>Peptostreptococcaceae</taxon>
        <taxon>Tepidibacter</taxon>
    </lineage>
</organism>
<dbReference type="SMART" id="SM00316">
    <property type="entry name" value="S1"/>
    <property type="match status" value="1"/>
</dbReference>
<dbReference type="Proteomes" id="UP000242520">
    <property type="component" value="Unassembled WGS sequence"/>
</dbReference>
<evidence type="ECO:0000313" key="4">
    <source>
        <dbReference type="Proteomes" id="UP000242520"/>
    </source>
</evidence>
<dbReference type="GO" id="GO:0003735">
    <property type="term" value="F:structural constituent of ribosome"/>
    <property type="evidence" value="ECO:0007669"/>
    <property type="project" value="TreeGrafter"/>
</dbReference>
<proteinExistence type="predicted"/>
<dbReference type="Pfam" id="PF00575">
    <property type="entry name" value="S1"/>
    <property type="match status" value="1"/>
</dbReference>
<evidence type="ECO:0000256" key="1">
    <source>
        <dbReference type="SAM" id="MobiDB-lite"/>
    </source>
</evidence>
<reference evidence="4" key="1">
    <citation type="submission" date="2016-11" db="EMBL/GenBank/DDBJ databases">
        <authorList>
            <person name="Varghese N."/>
            <person name="Submissions S."/>
        </authorList>
    </citation>
    <scope>NUCLEOTIDE SEQUENCE [LARGE SCALE GENOMIC DNA]</scope>
    <source>
        <strain evidence="4">DSM 15285</strain>
    </source>
</reference>
<dbReference type="SUPFAM" id="SSF50249">
    <property type="entry name" value="Nucleic acid-binding proteins"/>
    <property type="match status" value="1"/>
</dbReference>
<gene>
    <name evidence="3" type="ORF">SAMN02744040_01853</name>
</gene>
<dbReference type="InterPro" id="IPR003029">
    <property type="entry name" value="S1_domain"/>
</dbReference>
<dbReference type="GO" id="GO:0005737">
    <property type="term" value="C:cytoplasm"/>
    <property type="evidence" value="ECO:0007669"/>
    <property type="project" value="UniProtKB-ARBA"/>
</dbReference>